<evidence type="ECO:0000313" key="3">
    <source>
        <dbReference type="EMBL" id="MBC3809832.1"/>
    </source>
</evidence>
<proteinExistence type="predicted"/>
<feature type="transmembrane region" description="Helical" evidence="2">
    <location>
        <begin position="29"/>
        <end position="47"/>
    </location>
</feature>
<sequence>MKLSIEAPENDLAKSGEIHLHIRFRPANFVGIVIVLIIHALLLYFLLNMHPVKKKKQGDDAASQNAIVLMLDKATVAKMAAPEPKKPVSKPVVIPRPKKSIVSPVTPPVAPVQMAQTTVTPPTPIVQAPPEQDMMSMLNAARERRRAQDPSNQENAANQPGRGMSPQEVAEANVRRSMQQANGREGTGGVFEIKDKNLRTATFTFRGWKPGRQNSYKKTIEVDAGLGGDIEIAIIRRMIVLIREEYQGDFSWESHRLGRVVTLSARPQDTAELENFMMKEFFGSGR</sequence>
<keyword evidence="2" id="KW-0472">Membrane</keyword>
<evidence type="ECO:0000256" key="2">
    <source>
        <dbReference type="SAM" id="Phobius"/>
    </source>
</evidence>
<comment type="caution">
    <text evidence="3">The sequence shown here is derived from an EMBL/GenBank/DDBJ whole genome shotgun (WGS) entry which is preliminary data.</text>
</comment>
<feature type="region of interest" description="Disordered" evidence="1">
    <location>
        <begin position="142"/>
        <end position="189"/>
    </location>
</feature>
<evidence type="ECO:0000256" key="1">
    <source>
        <dbReference type="SAM" id="MobiDB-lite"/>
    </source>
</evidence>
<name>A0ABR6XAR4_9BURK</name>
<dbReference type="Proteomes" id="UP000637632">
    <property type="component" value="Unassembled WGS sequence"/>
</dbReference>
<reference evidence="3 4" key="1">
    <citation type="submission" date="2020-08" db="EMBL/GenBank/DDBJ databases">
        <title>Novel species isolated from subtropical streams in China.</title>
        <authorList>
            <person name="Lu H."/>
        </authorList>
    </citation>
    <scope>NUCLEOTIDE SEQUENCE [LARGE SCALE GENOMIC DNA]</scope>
    <source>
        <strain evidence="3 4">CCTCC AB 2015119</strain>
    </source>
</reference>
<accession>A0ABR6XAR4</accession>
<evidence type="ECO:0000313" key="4">
    <source>
        <dbReference type="Proteomes" id="UP000637632"/>
    </source>
</evidence>
<protein>
    <recommendedName>
        <fullName evidence="5">Protein TonB</fullName>
    </recommendedName>
</protein>
<keyword evidence="2" id="KW-0812">Transmembrane</keyword>
<dbReference type="EMBL" id="JACOFT010000001">
    <property type="protein sequence ID" value="MBC3809832.1"/>
    <property type="molecule type" value="Genomic_DNA"/>
</dbReference>
<evidence type="ECO:0008006" key="5">
    <source>
        <dbReference type="Google" id="ProtNLM"/>
    </source>
</evidence>
<keyword evidence="2" id="KW-1133">Transmembrane helix</keyword>
<keyword evidence="4" id="KW-1185">Reference proteome</keyword>
<gene>
    <name evidence="3" type="ORF">H8K26_00120</name>
</gene>
<feature type="compositionally biased region" description="Polar residues" evidence="1">
    <location>
        <begin position="149"/>
        <end position="158"/>
    </location>
</feature>
<dbReference type="RefSeq" id="WP_186884158.1">
    <property type="nucleotide sequence ID" value="NZ_JACOFT010000001.1"/>
</dbReference>
<organism evidence="3 4">
    <name type="scientific">Undibacterium aquatile</name>
    <dbReference type="NCBI Taxonomy" id="1537398"/>
    <lineage>
        <taxon>Bacteria</taxon>
        <taxon>Pseudomonadati</taxon>
        <taxon>Pseudomonadota</taxon>
        <taxon>Betaproteobacteria</taxon>
        <taxon>Burkholderiales</taxon>
        <taxon>Oxalobacteraceae</taxon>
        <taxon>Undibacterium</taxon>
    </lineage>
</organism>